<name>A0A3N4LK71_9PEZI</name>
<proteinExistence type="predicted"/>
<dbReference type="EMBL" id="ML121557">
    <property type="protein sequence ID" value="RPB21792.1"/>
    <property type="molecule type" value="Genomic_DNA"/>
</dbReference>
<feature type="region of interest" description="Disordered" evidence="1">
    <location>
        <begin position="1"/>
        <end position="20"/>
    </location>
</feature>
<keyword evidence="3" id="KW-1185">Reference proteome</keyword>
<evidence type="ECO:0000256" key="1">
    <source>
        <dbReference type="SAM" id="MobiDB-lite"/>
    </source>
</evidence>
<dbReference type="Proteomes" id="UP000267821">
    <property type="component" value="Unassembled WGS sequence"/>
</dbReference>
<accession>A0A3N4LK71</accession>
<dbReference type="InParanoid" id="A0A3N4LK71"/>
<feature type="region of interest" description="Disordered" evidence="1">
    <location>
        <begin position="63"/>
        <end position="84"/>
    </location>
</feature>
<dbReference type="OrthoDB" id="5348306at2759"/>
<feature type="region of interest" description="Disordered" evidence="1">
    <location>
        <begin position="265"/>
        <end position="320"/>
    </location>
</feature>
<evidence type="ECO:0000313" key="3">
    <source>
        <dbReference type="Proteomes" id="UP000267821"/>
    </source>
</evidence>
<organism evidence="2 3">
    <name type="scientific">Terfezia boudieri ATCC MYA-4762</name>
    <dbReference type="NCBI Taxonomy" id="1051890"/>
    <lineage>
        <taxon>Eukaryota</taxon>
        <taxon>Fungi</taxon>
        <taxon>Dikarya</taxon>
        <taxon>Ascomycota</taxon>
        <taxon>Pezizomycotina</taxon>
        <taxon>Pezizomycetes</taxon>
        <taxon>Pezizales</taxon>
        <taxon>Pezizaceae</taxon>
        <taxon>Terfezia</taxon>
    </lineage>
</organism>
<dbReference type="AlphaFoldDB" id="A0A3N4LK71"/>
<protein>
    <submittedName>
        <fullName evidence="2">Uncharacterized protein</fullName>
    </submittedName>
</protein>
<gene>
    <name evidence="2" type="ORF">L211DRAFT_888728</name>
</gene>
<sequence length="320" mass="36970">MNQTLAGSHKSPRYDSHHNDDDFHDRCPDCRLVVKPDDTNADDDLQQLYCGCFPELEDIGSDDSCESSTVTDEGGLLSGNGAPDSPGVGIDLDNALKALQYETIHFSDDNQMLKKENQELKDWRNEMRAQYYILEARLHRRNRTIQEQSYRKMKIIQERDKAVKAFNDLKSELRRQTRKRLSMLDSYSWDLSAAEAQAKMQAYDFERQLKESEKLFEKRVTQIQEENAREVDRLKLLIELRDERIRKQGEEVRCLVENLNAEDALDRQMAGMRSEKRPRSPSPDGSDTNDDPPRGRARLSPRSFSPLCCSSVGIDHDPER</sequence>
<reference evidence="2 3" key="1">
    <citation type="journal article" date="2018" name="Nat. Ecol. Evol.">
        <title>Pezizomycetes genomes reveal the molecular basis of ectomycorrhizal truffle lifestyle.</title>
        <authorList>
            <person name="Murat C."/>
            <person name="Payen T."/>
            <person name="Noel B."/>
            <person name="Kuo A."/>
            <person name="Morin E."/>
            <person name="Chen J."/>
            <person name="Kohler A."/>
            <person name="Krizsan K."/>
            <person name="Balestrini R."/>
            <person name="Da Silva C."/>
            <person name="Montanini B."/>
            <person name="Hainaut M."/>
            <person name="Levati E."/>
            <person name="Barry K.W."/>
            <person name="Belfiori B."/>
            <person name="Cichocki N."/>
            <person name="Clum A."/>
            <person name="Dockter R.B."/>
            <person name="Fauchery L."/>
            <person name="Guy J."/>
            <person name="Iotti M."/>
            <person name="Le Tacon F."/>
            <person name="Lindquist E.A."/>
            <person name="Lipzen A."/>
            <person name="Malagnac F."/>
            <person name="Mello A."/>
            <person name="Molinier V."/>
            <person name="Miyauchi S."/>
            <person name="Poulain J."/>
            <person name="Riccioni C."/>
            <person name="Rubini A."/>
            <person name="Sitrit Y."/>
            <person name="Splivallo R."/>
            <person name="Traeger S."/>
            <person name="Wang M."/>
            <person name="Zifcakova L."/>
            <person name="Wipf D."/>
            <person name="Zambonelli A."/>
            <person name="Paolocci F."/>
            <person name="Nowrousian M."/>
            <person name="Ottonello S."/>
            <person name="Baldrian P."/>
            <person name="Spatafora J.W."/>
            <person name="Henrissat B."/>
            <person name="Nagy L.G."/>
            <person name="Aury J.M."/>
            <person name="Wincker P."/>
            <person name="Grigoriev I.V."/>
            <person name="Bonfante P."/>
            <person name="Martin F.M."/>
        </authorList>
    </citation>
    <scope>NUCLEOTIDE SEQUENCE [LARGE SCALE GENOMIC DNA]</scope>
    <source>
        <strain evidence="2 3">ATCC MYA-4762</strain>
    </source>
</reference>
<evidence type="ECO:0000313" key="2">
    <source>
        <dbReference type="EMBL" id="RPB21792.1"/>
    </source>
</evidence>